<feature type="coiled-coil region" evidence="7">
    <location>
        <begin position="34"/>
        <end position="184"/>
    </location>
</feature>
<dbReference type="OrthoDB" id="5877028at2759"/>
<dbReference type="InterPro" id="IPR033494">
    <property type="entry name" value="NUDE"/>
</dbReference>
<evidence type="ECO:0000256" key="7">
    <source>
        <dbReference type="SAM" id="Coils"/>
    </source>
</evidence>
<dbReference type="GO" id="GO:0051642">
    <property type="term" value="P:centrosome localization"/>
    <property type="evidence" value="ECO:0007669"/>
    <property type="project" value="TreeGrafter"/>
</dbReference>
<sequence length="387" mass="43135">MPTQSFSNAADELEYYKNLARKNEDELLETRAMLEDFQLSSRELEDELEKEIDSTERRYNEIRIRNEAMKQEVEDWKEKYHQAVKESNANINQLSRQLEVLKQQTAEFIKTRRELEQENDQLEKTERAATWSMQEITTKYDAAVERVAILENEVSTKASLSEEVQRLKDELRDANVELEIMKANQKSGLDRSNNSLSSYNGSTSSLAEGQSPRPSIGSNYEAMPSLRARLANNSALQRSASRLASSGSTAAKTAAGAATGPAPGHNPVQVVQDMVGRVKSLEARLVSCRSLVTPLLQPPPSYSTTPSTGRNSWQGSQISTSTTGSDSTRLGSSPATSPSSLLTSPKVSRRTSLLLQQHLQQHREQREQQKLREQQRVMAMAGSAIST</sequence>
<dbReference type="InterPro" id="IPR006964">
    <property type="entry name" value="NUDE_dom"/>
</dbReference>
<organism evidence="10 11">
    <name type="scientific">Linnemannia hyalina</name>
    <dbReference type="NCBI Taxonomy" id="64524"/>
    <lineage>
        <taxon>Eukaryota</taxon>
        <taxon>Fungi</taxon>
        <taxon>Fungi incertae sedis</taxon>
        <taxon>Mucoromycota</taxon>
        <taxon>Mortierellomycotina</taxon>
        <taxon>Mortierellomycetes</taxon>
        <taxon>Mortierellales</taxon>
        <taxon>Mortierellaceae</taxon>
        <taxon>Linnemannia</taxon>
    </lineage>
</organism>
<dbReference type="PANTHER" id="PTHR10921:SF1">
    <property type="entry name" value="NUCLEAR DISTRIBUTION PROTEIN NUDE HOMOLOG"/>
    <property type="match status" value="1"/>
</dbReference>
<keyword evidence="5 7" id="KW-0175">Coiled coil</keyword>
<dbReference type="GO" id="GO:0000132">
    <property type="term" value="P:establishment of mitotic spindle orientation"/>
    <property type="evidence" value="ECO:0007669"/>
    <property type="project" value="TreeGrafter"/>
</dbReference>
<keyword evidence="11" id="KW-1185">Reference proteome</keyword>
<dbReference type="GO" id="GO:0007020">
    <property type="term" value="P:microtubule nucleation"/>
    <property type="evidence" value="ECO:0007669"/>
    <property type="project" value="TreeGrafter"/>
</dbReference>
<dbReference type="AlphaFoldDB" id="A0A9P7XK84"/>
<dbReference type="Pfam" id="PF04880">
    <property type="entry name" value="NUDE_C"/>
    <property type="match status" value="1"/>
</dbReference>
<dbReference type="GO" id="GO:0000776">
    <property type="term" value="C:kinetochore"/>
    <property type="evidence" value="ECO:0007669"/>
    <property type="project" value="TreeGrafter"/>
</dbReference>
<reference evidence="10" key="1">
    <citation type="submission" date="2021-06" db="EMBL/GenBank/DDBJ databases">
        <title>Genome Sequence of Mortierella hyaline Strain SCG-10, a Cold-Adapted, Nitrate-Reducing Fungus Isolated from Soil in Minnesota, USA.</title>
        <authorList>
            <person name="Aldossari N."/>
        </authorList>
    </citation>
    <scope>NUCLEOTIDE SEQUENCE</scope>
    <source>
        <strain evidence="10">SCG-10</strain>
    </source>
</reference>
<evidence type="ECO:0000256" key="1">
    <source>
        <dbReference type="ARBA" id="ARBA00004245"/>
    </source>
</evidence>
<dbReference type="EMBL" id="JAHRHY010000027">
    <property type="protein sequence ID" value="KAG9060991.1"/>
    <property type="molecule type" value="Genomic_DNA"/>
</dbReference>
<evidence type="ECO:0000259" key="9">
    <source>
        <dbReference type="Pfam" id="PF04880"/>
    </source>
</evidence>
<feature type="region of interest" description="Disordered" evidence="8">
    <location>
        <begin position="237"/>
        <end position="265"/>
    </location>
</feature>
<feature type="compositionally biased region" description="Low complexity" evidence="8">
    <location>
        <begin position="237"/>
        <end position="263"/>
    </location>
</feature>
<dbReference type="GO" id="GO:0008017">
    <property type="term" value="F:microtubule binding"/>
    <property type="evidence" value="ECO:0007669"/>
    <property type="project" value="InterPro"/>
</dbReference>
<feature type="compositionally biased region" description="Low complexity" evidence="8">
    <location>
        <begin position="192"/>
        <end position="205"/>
    </location>
</feature>
<dbReference type="GO" id="GO:0007059">
    <property type="term" value="P:chromosome segregation"/>
    <property type="evidence" value="ECO:0007669"/>
    <property type="project" value="TreeGrafter"/>
</dbReference>
<evidence type="ECO:0000256" key="6">
    <source>
        <dbReference type="ARBA" id="ARBA00023212"/>
    </source>
</evidence>
<feature type="region of interest" description="Disordered" evidence="8">
    <location>
        <begin position="294"/>
        <end position="346"/>
    </location>
</feature>
<evidence type="ECO:0000313" key="10">
    <source>
        <dbReference type="EMBL" id="KAG9060991.1"/>
    </source>
</evidence>
<evidence type="ECO:0000313" key="11">
    <source>
        <dbReference type="Proteomes" id="UP000707451"/>
    </source>
</evidence>
<dbReference type="GO" id="GO:0005871">
    <property type="term" value="C:kinesin complex"/>
    <property type="evidence" value="ECO:0007669"/>
    <property type="project" value="TreeGrafter"/>
</dbReference>
<dbReference type="PANTHER" id="PTHR10921">
    <property type="entry name" value="NUCLEAR DISTRIBUTION PROTEIN NUDE HOMOLOG 1"/>
    <property type="match status" value="1"/>
</dbReference>
<accession>A0A9P7XK84</accession>
<dbReference type="GO" id="GO:0005874">
    <property type="term" value="C:microtubule"/>
    <property type="evidence" value="ECO:0007669"/>
    <property type="project" value="UniProtKB-KW"/>
</dbReference>
<evidence type="ECO:0000256" key="4">
    <source>
        <dbReference type="ARBA" id="ARBA00022701"/>
    </source>
</evidence>
<keyword evidence="6" id="KW-0206">Cytoskeleton</keyword>
<gene>
    <name evidence="10" type="primary">NDE1_3</name>
    <name evidence="10" type="ORF">KI688_007821</name>
</gene>
<feature type="domain" description="NUDE" evidence="9">
    <location>
        <begin position="135"/>
        <end position="294"/>
    </location>
</feature>
<evidence type="ECO:0000256" key="2">
    <source>
        <dbReference type="ARBA" id="ARBA00007429"/>
    </source>
</evidence>
<proteinExistence type="inferred from homology"/>
<evidence type="ECO:0000256" key="5">
    <source>
        <dbReference type="ARBA" id="ARBA00023054"/>
    </source>
</evidence>
<comment type="similarity">
    <text evidence="2">Belongs to the nudE family.</text>
</comment>
<keyword evidence="4" id="KW-0493">Microtubule</keyword>
<dbReference type="Gene3D" id="6.10.250.1080">
    <property type="match status" value="1"/>
</dbReference>
<dbReference type="GO" id="GO:0047496">
    <property type="term" value="P:vesicle transport along microtubule"/>
    <property type="evidence" value="ECO:0007669"/>
    <property type="project" value="TreeGrafter"/>
</dbReference>
<feature type="compositionally biased region" description="Polar residues" evidence="8">
    <location>
        <begin position="206"/>
        <end position="218"/>
    </location>
</feature>
<feature type="compositionally biased region" description="Low complexity" evidence="8">
    <location>
        <begin position="302"/>
        <end position="345"/>
    </location>
</feature>
<keyword evidence="3" id="KW-0963">Cytoplasm</keyword>
<evidence type="ECO:0000256" key="3">
    <source>
        <dbReference type="ARBA" id="ARBA00022490"/>
    </source>
</evidence>
<protein>
    <submittedName>
        <fullName evidence="10">NADH:ubiquinone oxidoreductase</fullName>
    </submittedName>
</protein>
<evidence type="ECO:0000256" key="8">
    <source>
        <dbReference type="SAM" id="MobiDB-lite"/>
    </source>
</evidence>
<comment type="subcellular location">
    <subcellularLocation>
        <location evidence="1">Cytoplasm</location>
        <location evidence="1">Cytoskeleton</location>
    </subcellularLocation>
</comment>
<name>A0A9P7XK84_9FUNG</name>
<dbReference type="Proteomes" id="UP000707451">
    <property type="component" value="Unassembled WGS sequence"/>
</dbReference>
<feature type="region of interest" description="Disordered" evidence="8">
    <location>
        <begin position="185"/>
        <end position="220"/>
    </location>
</feature>
<comment type="caution">
    <text evidence="10">The sequence shown here is derived from an EMBL/GenBank/DDBJ whole genome shotgun (WGS) entry which is preliminary data.</text>
</comment>